<sequence length="32" mass="3904">MTVFFIQVFYVLQYDIIYLYTSFLCNKKAPSF</sequence>
<evidence type="ECO:0000313" key="1">
    <source>
        <dbReference type="EMBL" id="DAF46431.1"/>
    </source>
</evidence>
<organism evidence="1">
    <name type="scientific">Siphoviridae sp. ctkTz2</name>
    <dbReference type="NCBI Taxonomy" id="2827923"/>
    <lineage>
        <taxon>Viruses</taxon>
        <taxon>Duplodnaviria</taxon>
        <taxon>Heunggongvirae</taxon>
        <taxon>Uroviricota</taxon>
        <taxon>Caudoviricetes</taxon>
    </lineage>
</organism>
<name>A0A8S5S6X9_9CAUD</name>
<protein>
    <submittedName>
        <fullName evidence="1">Uncharacterized protein</fullName>
    </submittedName>
</protein>
<proteinExistence type="predicted"/>
<reference evidence="1" key="1">
    <citation type="journal article" date="2021" name="Proc. Natl. Acad. Sci. U.S.A.">
        <title>A Catalog of Tens of Thousands of Viruses from Human Metagenomes Reveals Hidden Associations with Chronic Diseases.</title>
        <authorList>
            <person name="Tisza M.J."/>
            <person name="Buck C.B."/>
        </authorList>
    </citation>
    <scope>NUCLEOTIDE SEQUENCE</scope>
    <source>
        <strain evidence="1">CtkTz2</strain>
    </source>
</reference>
<dbReference type="EMBL" id="BK032537">
    <property type="protein sequence ID" value="DAF46431.1"/>
    <property type="molecule type" value="Genomic_DNA"/>
</dbReference>
<accession>A0A8S5S6X9</accession>